<comment type="caution">
    <text evidence="2">The sequence shown here is derived from an EMBL/GenBank/DDBJ whole genome shotgun (WGS) entry which is preliminary data.</text>
</comment>
<protein>
    <submittedName>
        <fullName evidence="2">Uncharacterized protein</fullName>
    </submittedName>
</protein>
<evidence type="ECO:0000256" key="1">
    <source>
        <dbReference type="SAM" id="MobiDB-lite"/>
    </source>
</evidence>
<evidence type="ECO:0000313" key="2">
    <source>
        <dbReference type="EMBL" id="KAJ6231369.1"/>
    </source>
</evidence>
<sequence length="68" mass="7975">MEQIHAKNTKNQIANQKLKEKNQKEDNYLSCSIPNLAPNLVLVDNNIPRTEINTFIDQQKKKINIKHY</sequence>
<evidence type="ECO:0000313" key="3">
    <source>
        <dbReference type="Proteomes" id="UP001150062"/>
    </source>
</evidence>
<proteinExistence type="predicted"/>
<dbReference type="EMBL" id="JAOAOG010000301">
    <property type="protein sequence ID" value="KAJ6231369.1"/>
    <property type="molecule type" value="Genomic_DNA"/>
</dbReference>
<organism evidence="2 3">
    <name type="scientific">Anaeramoeba flamelloides</name>
    <dbReference type="NCBI Taxonomy" id="1746091"/>
    <lineage>
        <taxon>Eukaryota</taxon>
        <taxon>Metamonada</taxon>
        <taxon>Anaeramoebidae</taxon>
        <taxon>Anaeramoeba</taxon>
    </lineage>
</organism>
<keyword evidence="3" id="KW-1185">Reference proteome</keyword>
<name>A0ABQ8XFT3_9EUKA</name>
<feature type="region of interest" description="Disordered" evidence="1">
    <location>
        <begin position="1"/>
        <end position="25"/>
    </location>
</feature>
<gene>
    <name evidence="2" type="ORF">M0813_06098</name>
</gene>
<reference evidence="2" key="1">
    <citation type="submission" date="2022-08" db="EMBL/GenBank/DDBJ databases">
        <title>Novel sulfate-reducing endosymbionts in the free-living metamonad Anaeramoeba.</title>
        <authorList>
            <person name="Jerlstrom-Hultqvist J."/>
            <person name="Cepicka I."/>
            <person name="Gallot-Lavallee L."/>
            <person name="Salas-Leiva D."/>
            <person name="Curtis B.A."/>
            <person name="Zahonova K."/>
            <person name="Pipaliya S."/>
            <person name="Dacks J."/>
            <person name="Roger A.J."/>
        </authorList>
    </citation>
    <scope>NUCLEOTIDE SEQUENCE</scope>
    <source>
        <strain evidence="2">Schooner1</strain>
    </source>
</reference>
<accession>A0ABQ8XFT3</accession>
<dbReference type="Proteomes" id="UP001150062">
    <property type="component" value="Unassembled WGS sequence"/>
</dbReference>